<keyword evidence="3" id="KW-1185">Reference proteome</keyword>
<evidence type="ECO:0000313" key="2">
    <source>
        <dbReference type="EMBL" id="GJE74170.1"/>
    </source>
</evidence>
<feature type="region of interest" description="Disordered" evidence="1">
    <location>
        <begin position="211"/>
        <end position="243"/>
    </location>
</feature>
<comment type="caution">
    <text evidence="2">The sequence shown here is derived from an EMBL/GenBank/DDBJ whole genome shotgun (WGS) entry which is preliminary data.</text>
</comment>
<proteinExistence type="predicted"/>
<evidence type="ECO:0000256" key="1">
    <source>
        <dbReference type="SAM" id="MobiDB-lite"/>
    </source>
</evidence>
<feature type="region of interest" description="Disordered" evidence="1">
    <location>
        <begin position="100"/>
        <end position="119"/>
    </location>
</feature>
<reference evidence="2" key="1">
    <citation type="journal article" date="2021" name="Front. Microbiol.">
        <title>Comprehensive Comparative Genomics and Phenotyping of Methylobacterium Species.</title>
        <authorList>
            <person name="Alessa O."/>
            <person name="Ogura Y."/>
            <person name="Fujitani Y."/>
            <person name="Takami H."/>
            <person name="Hayashi T."/>
            <person name="Sahin N."/>
            <person name="Tani A."/>
        </authorList>
    </citation>
    <scope>NUCLEOTIDE SEQUENCE</scope>
    <source>
        <strain evidence="2">DSM 14458</strain>
    </source>
</reference>
<evidence type="ECO:0000313" key="3">
    <source>
        <dbReference type="Proteomes" id="UP001055093"/>
    </source>
</evidence>
<protein>
    <submittedName>
        <fullName evidence="2">Uncharacterized protein</fullName>
    </submittedName>
</protein>
<dbReference type="Proteomes" id="UP001055093">
    <property type="component" value="Unassembled WGS sequence"/>
</dbReference>
<accession>A0ABQ4UR66</accession>
<sequence>MSLSASPCSSRRPTMRRGTACVARRRGRVSPRSRAASILVEPASAFGQLSTARSLGWLAQLQGCGPAPRQAGEHAGIGPGRAGPDHVEVLLGPGRGDVEDVGRLSRLSPSTPLGWHRGPKDENHAVGLAALNGIDGADPLALPAVSVLGPLRQDALCQDAFAKAPGHNEEGTNHVEVEVRQPGIGDAAQHVETTAPRRPTTCPRCARRPSRAIGKVPGRRGWRRPGLASPGHAQEEDGRSGRVRALFRTLR</sequence>
<name>A0ABQ4UR66_9HYPH</name>
<organism evidence="2 3">
    <name type="scientific">Methylorubrum suomiense</name>
    <dbReference type="NCBI Taxonomy" id="144191"/>
    <lineage>
        <taxon>Bacteria</taxon>
        <taxon>Pseudomonadati</taxon>
        <taxon>Pseudomonadota</taxon>
        <taxon>Alphaproteobacteria</taxon>
        <taxon>Hyphomicrobiales</taxon>
        <taxon>Methylobacteriaceae</taxon>
        <taxon>Methylorubrum</taxon>
    </lineage>
</organism>
<reference evidence="2" key="2">
    <citation type="submission" date="2021-08" db="EMBL/GenBank/DDBJ databases">
        <authorList>
            <person name="Tani A."/>
            <person name="Ola A."/>
            <person name="Ogura Y."/>
            <person name="Katsura K."/>
            <person name="Hayashi T."/>
        </authorList>
    </citation>
    <scope>NUCLEOTIDE SEQUENCE</scope>
    <source>
        <strain evidence="2">DSM 14458</strain>
    </source>
</reference>
<gene>
    <name evidence="2" type="ORF">BGCPKDLD_0739</name>
</gene>
<dbReference type="EMBL" id="BPRE01000002">
    <property type="protein sequence ID" value="GJE74170.1"/>
    <property type="molecule type" value="Genomic_DNA"/>
</dbReference>